<accession>A0A484FCN3</accession>
<reference evidence="2" key="1">
    <citation type="journal article" date="2013" name="New Phytol.">
        <title>Comparative genomic and transcriptomic analyses reveal the hemibiotrophic stage shift of Colletotrichum fungi.</title>
        <authorList>
            <person name="Gan P."/>
            <person name="Ikeda K."/>
            <person name="Irieda H."/>
            <person name="Narusaka M."/>
            <person name="O'Connell R.J."/>
            <person name="Narusaka Y."/>
            <person name="Takano Y."/>
            <person name="Kubo Y."/>
            <person name="Shirasu K."/>
        </authorList>
    </citation>
    <scope>NUCLEOTIDE SEQUENCE [LARGE SCALE GENOMIC DNA]</scope>
    <source>
        <strain evidence="2">104-T / ATCC 96160 / CBS 514.97 / LARS 414 / MAFF 240422</strain>
    </source>
</reference>
<evidence type="ECO:0000313" key="2">
    <source>
        <dbReference type="Proteomes" id="UP000014480"/>
    </source>
</evidence>
<proteinExistence type="predicted"/>
<protein>
    <submittedName>
        <fullName evidence="1">Uncharacterized protein</fullName>
    </submittedName>
</protein>
<comment type="caution">
    <text evidence="1">The sequence shown here is derived from an EMBL/GenBank/DDBJ whole genome shotgun (WGS) entry which is preliminary data.</text>
</comment>
<keyword evidence="2" id="KW-1185">Reference proteome</keyword>
<gene>
    <name evidence="1" type="ORF">Cob_v011186</name>
</gene>
<organism evidence="1 2">
    <name type="scientific">Colletotrichum orbiculare (strain 104-T / ATCC 96160 / CBS 514.97 / LARS 414 / MAFF 240422)</name>
    <name type="common">Cucumber anthracnose fungus</name>
    <name type="synonym">Colletotrichum lagenarium</name>
    <dbReference type="NCBI Taxonomy" id="1213857"/>
    <lineage>
        <taxon>Eukaryota</taxon>
        <taxon>Fungi</taxon>
        <taxon>Dikarya</taxon>
        <taxon>Ascomycota</taxon>
        <taxon>Pezizomycotina</taxon>
        <taxon>Sordariomycetes</taxon>
        <taxon>Hypocreomycetidae</taxon>
        <taxon>Glomerellales</taxon>
        <taxon>Glomerellaceae</taxon>
        <taxon>Colletotrichum</taxon>
        <taxon>Colletotrichum orbiculare species complex</taxon>
    </lineage>
</organism>
<dbReference type="EMBL" id="AMCV02000038">
    <property type="protein sequence ID" value="TDZ15833.1"/>
    <property type="molecule type" value="Genomic_DNA"/>
</dbReference>
<reference evidence="2" key="2">
    <citation type="journal article" date="2019" name="Mol. Plant Microbe Interact.">
        <title>Genome sequence resources for four phytopathogenic fungi from the Colletotrichum orbiculare species complex.</title>
        <authorList>
            <person name="Gan P."/>
            <person name="Tsushima A."/>
            <person name="Narusaka M."/>
            <person name="Narusaka Y."/>
            <person name="Takano Y."/>
            <person name="Kubo Y."/>
            <person name="Shirasu K."/>
        </authorList>
    </citation>
    <scope>GENOME REANNOTATION</scope>
    <source>
        <strain evidence="2">104-T / ATCC 96160 / CBS 514.97 / LARS 414 / MAFF 240422</strain>
    </source>
</reference>
<dbReference type="AlphaFoldDB" id="A0A484FCN3"/>
<name>A0A484FCN3_COLOR</name>
<evidence type="ECO:0000313" key="1">
    <source>
        <dbReference type="EMBL" id="TDZ15833.1"/>
    </source>
</evidence>
<dbReference type="Proteomes" id="UP000014480">
    <property type="component" value="Unassembled WGS sequence"/>
</dbReference>
<sequence length="117" mass="12511">MRTSESIAARSSYFSLCSIGEKSEALQIIRGGQPLGSPASVTLTSPRNRAAFVGQADHRVEQAQRPAILAVRDAQSCRAAGLQHMVWFTDEALSTAKFATGALPQLFNGPGKHVSRD</sequence>